<evidence type="ECO:0000259" key="4">
    <source>
        <dbReference type="PROSITE" id="PS50102"/>
    </source>
</evidence>
<protein>
    <submittedName>
        <fullName evidence="5">RRM domain containing RNA-binding protein</fullName>
    </submittedName>
</protein>
<proteinExistence type="predicted"/>
<feature type="region of interest" description="Disordered" evidence="3">
    <location>
        <begin position="454"/>
        <end position="481"/>
    </location>
</feature>
<gene>
    <name evidence="5" type="ORF">IV203_028584</name>
</gene>
<dbReference type="PROSITE" id="PS50102">
    <property type="entry name" value="RRM"/>
    <property type="match status" value="3"/>
</dbReference>
<evidence type="ECO:0000313" key="6">
    <source>
        <dbReference type="Proteomes" id="UP000693970"/>
    </source>
</evidence>
<dbReference type="PANTHER" id="PTHR48025:SF1">
    <property type="entry name" value="RRM DOMAIN-CONTAINING PROTEIN"/>
    <property type="match status" value="1"/>
</dbReference>
<dbReference type="InterPro" id="IPR000504">
    <property type="entry name" value="RRM_dom"/>
</dbReference>
<comment type="caution">
    <text evidence="5">The sequence shown here is derived from an EMBL/GenBank/DDBJ whole genome shotgun (WGS) entry which is preliminary data.</text>
</comment>
<evidence type="ECO:0000256" key="2">
    <source>
        <dbReference type="PROSITE-ProRule" id="PRU00176"/>
    </source>
</evidence>
<dbReference type="GO" id="GO:0003723">
    <property type="term" value="F:RNA binding"/>
    <property type="evidence" value="ECO:0007669"/>
    <property type="project" value="UniProtKB-UniRule"/>
</dbReference>
<dbReference type="Proteomes" id="UP000693970">
    <property type="component" value="Unassembled WGS sequence"/>
</dbReference>
<evidence type="ECO:0000256" key="1">
    <source>
        <dbReference type="ARBA" id="ARBA00022884"/>
    </source>
</evidence>
<feature type="domain" description="RRM" evidence="4">
    <location>
        <begin position="184"/>
        <end position="270"/>
    </location>
</feature>
<reference evidence="5" key="1">
    <citation type="journal article" date="2021" name="Sci. Rep.">
        <title>Diploid genomic architecture of Nitzschia inconspicua, an elite biomass production diatom.</title>
        <authorList>
            <person name="Oliver A."/>
            <person name="Podell S."/>
            <person name="Pinowska A."/>
            <person name="Traller J.C."/>
            <person name="Smith S.R."/>
            <person name="McClure R."/>
            <person name="Beliaev A."/>
            <person name="Bohutskyi P."/>
            <person name="Hill E.A."/>
            <person name="Rabines A."/>
            <person name="Zheng H."/>
            <person name="Allen L.Z."/>
            <person name="Kuo A."/>
            <person name="Grigoriev I.V."/>
            <person name="Allen A.E."/>
            <person name="Hazlebeck D."/>
            <person name="Allen E.E."/>
        </authorList>
    </citation>
    <scope>NUCLEOTIDE SEQUENCE</scope>
    <source>
        <strain evidence="5">Hildebrandi</strain>
    </source>
</reference>
<organism evidence="5 6">
    <name type="scientific">Nitzschia inconspicua</name>
    <dbReference type="NCBI Taxonomy" id="303405"/>
    <lineage>
        <taxon>Eukaryota</taxon>
        <taxon>Sar</taxon>
        <taxon>Stramenopiles</taxon>
        <taxon>Ochrophyta</taxon>
        <taxon>Bacillariophyta</taxon>
        <taxon>Bacillariophyceae</taxon>
        <taxon>Bacillariophycidae</taxon>
        <taxon>Bacillariales</taxon>
        <taxon>Bacillariaceae</taxon>
        <taxon>Nitzschia</taxon>
    </lineage>
</organism>
<dbReference type="OrthoDB" id="439808at2759"/>
<feature type="region of interest" description="Disordered" evidence="3">
    <location>
        <begin position="90"/>
        <end position="124"/>
    </location>
</feature>
<feature type="compositionally biased region" description="Basic and acidic residues" evidence="3">
    <location>
        <begin position="93"/>
        <end position="105"/>
    </location>
</feature>
<keyword evidence="6" id="KW-1185">Reference proteome</keyword>
<reference evidence="5" key="2">
    <citation type="submission" date="2021-04" db="EMBL/GenBank/DDBJ databases">
        <authorList>
            <person name="Podell S."/>
        </authorList>
    </citation>
    <scope>NUCLEOTIDE SEQUENCE</scope>
    <source>
        <strain evidence="5">Hildebrandi</strain>
    </source>
</reference>
<dbReference type="Pfam" id="PF00076">
    <property type="entry name" value="RRM_1"/>
    <property type="match status" value="3"/>
</dbReference>
<keyword evidence="1 2" id="KW-0694">RNA-binding</keyword>
<feature type="compositionally biased region" description="Low complexity" evidence="3">
    <location>
        <begin position="108"/>
        <end position="124"/>
    </location>
</feature>
<evidence type="ECO:0000256" key="3">
    <source>
        <dbReference type="SAM" id="MobiDB-lite"/>
    </source>
</evidence>
<sequence length="481" mass="53533">MKEEHDGGMVDLTAPNASVGFFGMSFRILFPVPVDRHFKACIGKRTRSGQKDGWSLVVSVPLLLPNFHPYAGMQPHLAKQAITKDFPGGATIEETKLPSGDHSDNIRSSFNNSGSSSSHSSSTSDSFSKFVATRQLQVALSDQNVMADADEDDMSPLTTEDVVAAMGENEGEELSLPSPPMEEHKIYVGNLPFSATVDKVRELFELADVPVLSVSLPTNPNRINEETGMPSSKGFAFVTVESEDLIEKGIEALNEKDFGGRAMRVNKLLPKEELERAPQRSREIPEGRKKLYIGNLSFDAEYDDLKDFFSEYGEIYDLYLPMKDGEKRGFGFVTMDTEGAEAALQATNGVEFMGRSLVVNEPLGKNEKVQQVRQKQNRQFKIYVGNLSFSTDRETLQGVFEEFGNVYDCYVPLDPNTMNPRGFAFVTMDRENGEDAIAELDGLELDGRFIRVNEAQGKRSPAPSYNNNRDDDWYNNDNETD</sequence>
<feature type="domain" description="RRM" evidence="4">
    <location>
        <begin position="380"/>
        <end position="457"/>
    </location>
</feature>
<dbReference type="SMART" id="SM00360">
    <property type="entry name" value="RRM"/>
    <property type="match status" value="3"/>
</dbReference>
<feature type="domain" description="RRM" evidence="4">
    <location>
        <begin position="289"/>
        <end position="364"/>
    </location>
</feature>
<accession>A0A9K3LNV8</accession>
<dbReference type="AlphaFoldDB" id="A0A9K3LNV8"/>
<evidence type="ECO:0000313" key="5">
    <source>
        <dbReference type="EMBL" id="KAG7365914.1"/>
    </source>
</evidence>
<dbReference type="EMBL" id="JAGRRH010000007">
    <property type="protein sequence ID" value="KAG7365914.1"/>
    <property type="molecule type" value="Genomic_DNA"/>
</dbReference>
<dbReference type="PANTHER" id="PTHR48025">
    <property type="entry name" value="OS02G0815200 PROTEIN"/>
    <property type="match status" value="1"/>
</dbReference>
<name>A0A9K3LNV8_9STRA</name>
<dbReference type="InterPro" id="IPR050502">
    <property type="entry name" value="Euk_RNA-bind_prot"/>
</dbReference>